<dbReference type="Gene3D" id="2.40.70.10">
    <property type="entry name" value="Acid Proteases"/>
    <property type="match status" value="1"/>
</dbReference>
<keyword evidence="5" id="KW-0255">Endonuclease</keyword>
<keyword evidence="6" id="KW-0378">Hydrolase</keyword>
<evidence type="ECO:0000256" key="1">
    <source>
        <dbReference type="ARBA" id="ARBA00012493"/>
    </source>
</evidence>
<evidence type="ECO:0000256" key="3">
    <source>
        <dbReference type="ARBA" id="ARBA00022695"/>
    </source>
</evidence>
<keyword evidence="7" id="KW-0695">RNA-directed DNA polymerase</keyword>
<evidence type="ECO:0000313" key="9">
    <source>
        <dbReference type="EMBL" id="MBY18801.1"/>
    </source>
</evidence>
<gene>
    <name evidence="9" type="primary">pol_54</name>
    <name evidence="9" type="ORF">g.159738</name>
</gene>
<dbReference type="CDD" id="cd01647">
    <property type="entry name" value="RT_LTR"/>
    <property type="match status" value="1"/>
</dbReference>
<keyword evidence="2" id="KW-0808">Transferase</keyword>
<dbReference type="EMBL" id="GGMR01006182">
    <property type="protein sequence ID" value="MBY18801.1"/>
    <property type="molecule type" value="Transcribed_RNA"/>
</dbReference>
<keyword evidence="3" id="KW-0548">Nucleotidyltransferase</keyword>
<dbReference type="InterPro" id="IPR043128">
    <property type="entry name" value="Rev_trsase/Diguanyl_cyclase"/>
</dbReference>
<evidence type="ECO:0000256" key="4">
    <source>
        <dbReference type="ARBA" id="ARBA00022722"/>
    </source>
</evidence>
<dbReference type="AlphaFoldDB" id="A0A2S2NNN8"/>
<dbReference type="FunFam" id="3.10.20.370:FF:000001">
    <property type="entry name" value="Retrovirus-related Pol polyprotein from transposon 17.6-like protein"/>
    <property type="match status" value="1"/>
</dbReference>
<evidence type="ECO:0000256" key="6">
    <source>
        <dbReference type="ARBA" id="ARBA00022801"/>
    </source>
</evidence>
<dbReference type="PANTHER" id="PTHR37984:SF5">
    <property type="entry name" value="PROTEIN NYNRIN-LIKE"/>
    <property type="match status" value="1"/>
</dbReference>
<sequence>MQVLPVTGVTITTAVQGRSKKITQQVLLNIIIDTEPMEGIFLVVPHLATPMILGDDWLTRTNVILDYQNHVIVFPLWKKSISFQPPSNDLGQGKCSLISVTQRPQNVSRSTLEQNLSNIFDTDAYISPSQWFDRQEVISTMNWDTANQDLVTDIRERIRSIESISSEEREQLLELLMDYRHLFSDRPGLNNLYTCRFNVSQDEPFKVKPYPVPFAKRPAVEHELARMLDWGVVERCSSPYNNPIICVNKVNGSVRLCLDARRVNQIIQPMRDTSPPMEELLAEFGGKRYFTSLDFSAGYWQIPLHPDVRKYTAFVYNGRTYQFCVVPFGLNISNTAFGQGLETILLQKIPEEDDEESGLHIYVDDMMVSSTTFGGHIKRLRHIFCKISKSGMTLKLSKCEFIRQSIKFLGHIITSGGMTLNPNKLKAIHEFPSPRNKKELQSFIGFCNFYRKFSRHHASLVQPLIRLTQKNIPWSFGEEQLRQFNKIKQSFTERFLAHPDFNRDFYIQTDASKLGLGAELFQVDEHDERQTIAFASRTLNMAEQNYSITEMELLSIVYACSKFRIFILGHRIHVITDHQALTFLNRCRLRNARLTRWTLQLQEYDLHITHCTGSSNIMDVLSRNPVGRDNQQPNPINETYIYGINTKLVNKDISKQQQCFSRVIEKQRDDPKLRKLMTELSSGDEIATSVFEYYMLFHGILFHRKHVESDDWQVCIPHQQIPTLVNCIHEHFGHVGPMHKFT</sequence>
<reference evidence="9" key="1">
    <citation type="submission" date="2018-04" db="EMBL/GenBank/DDBJ databases">
        <title>Transcriptome of Schizaphis graminum biotype I.</title>
        <authorList>
            <person name="Scully E.D."/>
            <person name="Geib S.M."/>
            <person name="Palmer N.A."/>
            <person name="Koch K."/>
            <person name="Bradshaw J."/>
            <person name="Heng-Moss T."/>
            <person name="Sarath G."/>
        </authorList>
    </citation>
    <scope>NUCLEOTIDE SEQUENCE</scope>
</reference>
<evidence type="ECO:0000259" key="8">
    <source>
        <dbReference type="PROSITE" id="PS50878"/>
    </source>
</evidence>
<feature type="domain" description="Reverse transcriptase" evidence="8">
    <location>
        <begin position="228"/>
        <end position="413"/>
    </location>
</feature>
<dbReference type="InterPro" id="IPR043502">
    <property type="entry name" value="DNA/RNA_pol_sf"/>
</dbReference>
<dbReference type="GO" id="GO:0003964">
    <property type="term" value="F:RNA-directed DNA polymerase activity"/>
    <property type="evidence" value="ECO:0007669"/>
    <property type="project" value="UniProtKB-KW"/>
</dbReference>
<evidence type="ECO:0000256" key="7">
    <source>
        <dbReference type="ARBA" id="ARBA00022918"/>
    </source>
</evidence>
<dbReference type="PANTHER" id="PTHR37984">
    <property type="entry name" value="PROTEIN CBG26694"/>
    <property type="match status" value="1"/>
</dbReference>
<dbReference type="GO" id="GO:0016787">
    <property type="term" value="F:hydrolase activity"/>
    <property type="evidence" value="ECO:0007669"/>
    <property type="project" value="UniProtKB-KW"/>
</dbReference>
<dbReference type="Pfam" id="PF17917">
    <property type="entry name" value="RT_RNaseH"/>
    <property type="match status" value="1"/>
</dbReference>
<proteinExistence type="predicted"/>
<dbReference type="InterPro" id="IPR050951">
    <property type="entry name" value="Retrovirus_Pol_polyprotein"/>
</dbReference>
<dbReference type="InterPro" id="IPR021109">
    <property type="entry name" value="Peptidase_aspartic_dom_sf"/>
</dbReference>
<dbReference type="InterPro" id="IPR000477">
    <property type="entry name" value="RT_dom"/>
</dbReference>
<evidence type="ECO:0000256" key="2">
    <source>
        <dbReference type="ARBA" id="ARBA00022679"/>
    </source>
</evidence>
<dbReference type="Gene3D" id="3.30.70.270">
    <property type="match status" value="2"/>
</dbReference>
<dbReference type="EC" id="2.7.7.49" evidence="1"/>
<dbReference type="Gene3D" id="3.10.20.370">
    <property type="match status" value="1"/>
</dbReference>
<protein>
    <recommendedName>
        <fullName evidence="1">RNA-directed DNA polymerase</fullName>
        <ecNumber evidence="1">2.7.7.49</ecNumber>
    </recommendedName>
</protein>
<organism evidence="9">
    <name type="scientific">Schizaphis graminum</name>
    <name type="common">Green bug aphid</name>
    <dbReference type="NCBI Taxonomy" id="13262"/>
    <lineage>
        <taxon>Eukaryota</taxon>
        <taxon>Metazoa</taxon>
        <taxon>Ecdysozoa</taxon>
        <taxon>Arthropoda</taxon>
        <taxon>Hexapoda</taxon>
        <taxon>Insecta</taxon>
        <taxon>Pterygota</taxon>
        <taxon>Neoptera</taxon>
        <taxon>Paraneoptera</taxon>
        <taxon>Hemiptera</taxon>
        <taxon>Sternorrhyncha</taxon>
        <taxon>Aphidomorpha</taxon>
        <taxon>Aphidoidea</taxon>
        <taxon>Aphididae</taxon>
        <taxon>Aphidini</taxon>
        <taxon>Schizaphis</taxon>
    </lineage>
</organism>
<dbReference type="GO" id="GO:0004519">
    <property type="term" value="F:endonuclease activity"/>
    <property type="evidence" value="ECO:0007669"/>
    <property type="project" value="UniProtKB-KW"/>
</dbReference>
<dbReference type="Pfam" id="PF00078">
    <property type="entry name" value="RVT_1"/>
    <property type="match status" value="1"/>
</dbReference>
<dbReference type="CDD" id="cd09274">
    <property type="entry name" value="RNase_HI_RT_Ty3"/>
    <property type="match status" value="1"/>
</dbReference>
<dbReference type="FunFam" id="3.30.70.270:FF:000020">
    <property type="entry name" value="Transposon Tf2-6 polyprotein-like Protein"/>
    <property type="match status" value="1"/>
</dbReference>
<accession>A0A2S2NNN8</accession>
<dbReference type="PROSITE" id="PS50878">
    <property type="entry name" value="RT_POL"/>
    <property type="match status" value="1"/>
</dbReference>
<keyword evidence="4" id="KW-0540">Nuclease</keyword>
<dbReference type="InterPro" id="IPR041373">
    <property type="entry name" value="RT_RNaseH"/>
</dbReference>
<name>A0A2S2NNN8_SCHGA</name>
<evidence type="ECO:0000256" key="5">
    <source>
        <dbReference type="ARBA" id="ARBA00022759"/>
    </source>
</evidence>
<dbReference type="SUPFAM" id="SSF56672">
    <property type="entry name" value="DNA/RNA polymerases"/>
    <property type="match status" value="1"/>
</dbReference>
<dbReference type="Gene3D" id="3.10.10.10">
    <property type="entry name" value="HIV Type 1 Reverse Transcriptase, subunit A, domain 1"/>
    <property type="match status" value="1"/>
</dbReference>